<name>A0A699URA0_TANCI</name>
<accession>A0A699URA0</accession>
<feature type="compositionally biased region" description="Basic and acidic residues" evidence="1">
    <location>
        <begin position="11"/>
        <end position="25"/>
    </location>
</feature>
<gene>
    <name evidence="2" type="ORF">Tci_897831</name>
</gene>
<comment type="caution">
    <text evidence="2">The sequence shown here is derived from an EMBL/GenBank/DDBJ whole genome shotgun (WGS) entry which is preliminary data.</text>
</comment>
<proteinExistence type="predicted"/>
<reference evidence="2" key="1">
    <citation type="journal article" date="2019" name="Sci. Rep.">
        <title>Draft genome of Tanacetum cinerariifolium, the natural source of mosquito coil.</title>
        <authorList>
            <person name="Yamashiro T."/>
            <person name="Shiraishi A."/>
            <person name="Satake H."/>
            <person name="Nakayama K."/>
        </authorList>
    </citation>
    <scope>NUCLEOTIDE SEQUENCE</scope>
</reference>
<dbReference type="EMBL" id="BKCJ011363930">
    <property type="protein sequence ID" value="GFD25862.1"/>
    <property type="molecule type" value="Genomic_DNA"/>
</dbReference>
<feature type="non-terminal residue" evidence="2">
    <location>
        <position position="67"/>
    </location>
</feature>
<protein>
    <submittedName>
        <fullName evidence="2">Uncharacterized protein</fullName>
    </submittedName>
</protein>
<feature type="region of interest" description="Disordered" evidence="1">
    <location>
        <begin position="1"/>
        <end position="67"/>
    </location>
</feature>
<sequence>MLQNTDGDVAFEVKEPEFEGRKPQSEVHVSLSSSAQTKKHDDKTKREAKGKIPVESSTRYRNLSAEF</sequence>
<evidence type="ECO:0000313" key="2">
    <source>
        <dbReference type="EMBL" id="GFD25862.1"/>
    </source>
</evidence>
<dbReference type="AlphaFoldDB" id="A0A699URA0"/>
<feature type="compositionally biased region" description="Basic and acidic residues" evidence="1">
    <location>
        <begin position="38"/>
        <end position="52"/>
    </location>
</feature>
<evidence type="ECO:0000256" key="1">
    <source>
        <dbReference type="SAM" id="MobiDB-lite"/>
    </source>
</evidence>
<organism evidence="2">
    <name type="scientific">Tanacetum cinerariifolium</name>
    <name type="common">Dalmatian daisy</name>
    <name type="synonym">Chrysanthemum cinerariifolium</name>
    <dbReference type="NCBI Taxonomy" id="118510"/>
    <lineage>
        <taxon>Eukaryota</taxon>
        <taxon>Viridiplantae</taxon>
        <taxon>Streptophyta</taxon>
        <taxon>Embryophyta</taxon>
        <taxon>Tracheophyta</taxon>
        <taxon>Spermatophyta</taxon>
        <taxon>Magnoliopsida</taxon>
        <taxon>eudicotyledons</taxon>
        <taxon>Gunneridae</taxon>
        <taxon>Pentapetalae</taxon>
        <taxon>asterids</taxon>
        <taxon>campanulids</taxon>
        <taxon>Asterales</taxon>
        <taxon>Asteraceae</taxon>
        <taxon>Asteroideae</taxon>
        <taxon>Anthemideae</taxon>
        <taxon>Anthemidinae</taxon>
        <taxon>Tanacetum</taxon>
    </lineage>
</organism>